<keyword evidence="7 8" id="KW-0687">Ribonucleoprotein</keyword>
<evidence type="ECO:0000259" key="10">
    <source>
        <dbReference type="Pfam" id="PF17903"/>
    </source>
</evidence>
<evidence type="ECO:0000256" key="4">
    <source>
        <dbReference type="ARBA" id="ARBA00022552"/>
    </source>
</evidence>
<dbReference type="Gene3D" id="3.30.1370.10">
    <property type="entry name" value="K Homology domain, type 1"/>
    <property type="match status" value="2"/>
</dbReference>
<protein>
    <recommendedName>
        <fullName evidence="8">KRR1 small subunit processome component</fullName>
    </recommendedName>
    <alternativeName>
        <fullName evidence="8">KRR-R motif-containing protein 1</fullName>
    </alternativeName>
</protein>
<keyword evidence="4 8" id="KW-0698">rRNA processing</keyword>
<evidence type="ECO:0000256" key="8">
    <source>
        <dbReference type="PIRNR" id="PIRNR006515"/>
    </source>
</evidence>
<comment type="subunit">
    <text evidence="8">Component of the ribosomal small subunit (SSU) processome.</text>
</comment>
<evidence type="ECO:0000256" key="3">
    <source>
        <dbReference type="ARBA" id="ARBA00022517"/>
    </source>
</evidence>
<feature type="domain" description="KRR1 small subunit processome component first KH" evidence="10">
    <location>
        <begin position="61"/>
        <end position="141"/>
    </location>
</feature>
<feature type="domain" description="KRR1 small subunit processome component second KH" evidence="11">
    <location>
        <begin position="143"/>
        <end position="206"/>
    </location>
</feature>
<dbReference type="Pfam" id="PF21800">
    <property type="entry name" value="KH_KRR1_2nd"/>
    <property type="match status" value="1"/>
</dbReference>
<dbReference type="PANTHER" id="PTHR12581:SF0">
    <property type="entry name" value="KRR1 SMALL SUBUNIT PROCESSOME COMPONENT HOMOLOG"/>
    <property type="match status" value="1"/>
</dbReference>
<dbReference type="InterPro" id="IPR041174">
    <property type="entry name" value="KRR1-like_KH1"/>
</dbReference>
<dbReference type="PANTHER" id="PTHR12581">
    <property type="entry name" value="HIV-1 REV BINDING PROTEIN 2, 3"/>
    <property type="match status" value="1"/>
</dbReference>
<dbReference type="InterPro" id="IPR024166">
    <property type="entry name" value="rRNA_assembly_KRR1"/>
</dbReference>
<evidence type="ECO:0000256" key="2">
    <source>
        <dbReference type="ARBA" id="ARBA00009344"/>
    </source>
</evidence>
<comment type="similarity">
    <text evidence="2 8">Belongs to the KRR1 family.</text>
</comment>
<evidence type="ECO:0000313" key="12">
    <source>
        <dbReference type="EMBL" id="KAJ7405722.1"/>
    </source>
</evidence>
<dbReference type="EMBL" id="WHWB01034693">
    <property type="protein sequence ID" value="KAJ7405722.1"/>
    <property type="molecule type" value="Genomic_DNA"/>
</dbReference>
<dbReference type="Pfam" id="PF17903">
    <property type="entry name" value="KH_KRR1_1st"/>
    <property type="match status" value="1"/>
</dbReference>
<organism evidence="12 13">
    <name type="scientific">Willisornis vidua</name>
    <name type="common">Xingu scale-backed antbird</name>
    <dbReference type="NCBI Taxonomy" id="1566151"/>
    <lineage>
        <taxon>Eukaryota</taxon>
        <taxon>Metazoa</taxon>
        <taxon>Chordata</taxon>
        <taxon>Craniata</taxon>
        <taxon>Vertebrata</taxon>
        <taxon>Euteleostomi</taxon>
        <taxon>Archelosauria</taxon>
        <taxon>Archosauria</taxon>
        <taxon>Dinosauria</taxon>
        <taxon>Saurischia</taxon>
        <taxon>Theropoda</taxon>
        <taxon>Coelurosauria</taxon>
        <taxon>Aves</taxon>
        <taxon>Neognathae</taxon>
        <taxon>Neoaves</taxon>
        <taxon>Telluraves</taxon>
        <taxon>Australaves</taxon>
        <taxon>Passeriformes</taxon>
        <taxon>Thamnophilidae</taxon>
        <taxon>Willisornis</taxon>
    </lineage>
</organism>
<dbReference type="InterPro" id="IPR048550">
    <property type="entry name" value="KRR1-like_KH1_euk"/>
</dbReference>
<keyword evidence="13" id="KW-1185">Reference proteome</keyword>
<dbReference type="Proteomes" id="UP001145742">
    <property type="component" value="Unassembled WGS sequence"/>
</dbReference>
<keyword evidence="5 8" id="KW-0694">RNA-binding</keyword>
<dbReference type="InterPro" id="IPR048548">
    <property type="entry name" value="KRR1-like_KH2"/>
</dbReference>
<dbReference type="SUPFAM" id="SSF54791">
    <property type="entry name" value="Eukaryotic type KH-domain (KH-domain type I)"/>
    <property type="match status" value="1"/>
</dbReference>
<accession>A0ABQ9CQQ6</accession>
<reference evidence="12" key="1">
    <citation type="submission" date="2019-10" db="EMBL/GenBank/DDBJ databases">
        <authorList>
            <person name="Soares A.E.R."/>
            <person name="Aleixo A."/>
            <person name="Schneider P."/>
            <person name="Miyaki C.Y."/>
            <person name="Schneider M.P."/>
            <person name="Mello C."/>
            <person name="Vasconcelos A.T.R."/>
        </authorList>
    </citation>
    <scope>NUCLEOTIDE SEQUENCE</scope>
    <source>
        <tissue evidence="12">Muscle</tissue>
    </source>
</reference>
<evidence type="ECO:0000256" key="6">
    <source>
        <dbReference type="ARBA" id="ARBA00023242"/>
    </source>
</evidence>
<dbReference type="InterPro" id="IPR036612">
    <property type="entry name" value="KH_dom_type_1_sf"/>
</dbReference>
<gene>
    <name evidence="12" type="primary">Krr1</name>
    <name evidence="12" type="ORF">WISP_138225</name>
</gene>
<dbReference type="PIRSF" id="PIRSF006515">
    <property type="entry name" value="KRR1"/>
    <property type="match status" value="1"/>
</dbReference>
<evidence type="ECO:0000256" key="9">
    <source>
        <dbReference type="SAM" id="MobiDB-lite"/>
    </source>
</evidence>
<feature type="compositionally biased region" description="Basic and acidic residues" evidence="9">
    <location>
        <begin position="42"/>
        <end position="53"/>
    </location>
</feature>
<sequence>MAAAEAGGPGPGLQQKEKQKNKNKKKAAPAVDESELLTVPDGWKEPAFTREDNPKGLLEESSFATLFPKYREAYLKECWPLVQKALGEHYVNAALDLIEGSMTVTTTKKTFDPYAIIRARDLIKLLARSVPFEQAVRILQDDVACDIIKIGSLVRKRETFIKRRARLLGPKGSTLKALELLTNCYILVQGNTVSALGPFSGLKETLMIKRELAKDPELRTQSWERFLPKFKRKNLKKRKEPKKKNTKKEYTPFPPPQPESQIDKELASGEYFLKERQRKRKKMEEIKAKQADAVKKRQEERNKAFIPPKEKPAVKTKKASTEKKIDIEAIKEKVKNAKKKKLGALPEEEVKLKMAADEKKKKKKK</sequence>
<name>A0ABQ9CQQ6_9PASS</name>
<feature type="compositionally biased region" description="Basic and acidic residues" evidence="9">
    <location>
        <begin position="282"/>
        <end position="321"/>
    </location>
</feature>
<comment type="subcellular location">
    <subcellularLocation>
        <location evidence="1 8">Nucleus</location>
        <location evidence="1 8">Nucleolus</location>
    </subcellularLocation>
</comment>
<proteinExistence type="inferred from homology"/>
<evidence type="ECO:0000313" key="13">
    <source>
        <dbReference type="Proteomes" id="UP001145742"/>
    </source>
</evidence>
<feature type="compositionally biased region" description="Basic residues" evidence="9">
    <location>
        <begin position="234"/>
        <end position="246"/>
    </location>
</feature>
<feature type="region of interest" description="Disordered" evidence="9">
    <location>
        <begin position="278"/>
        <end position="321"/>
    </location>
</feature>
<dbReference type="CDD" id="cd22393">
    <property type="entry name" value="KH-I_KRR1_rpt1"/>
    <property type="match status" value="1"/>
</dbReference>
<feature type="region of interest" description="Disordered" evidence="9">
    <location>
        <begin position="234"/>
        <end position="266"/>
    </location>
</feature>
<dbReference type="CDD" id="cd22394">
    <property type="entry name" value="KH-I_KRR1_rpt2"/>
    <property type="match status" value="1"/>
</dbReference>
<evidence type="ECO:0000259" key="11">
    <source>
        <dbReference type="Pfam" id="PF21800"/>
    </source>
</evidence>
<keyword evidence="6 8" id="KW-0539">Nucleus</keyword>
<evidence type="ECO:0000256" key="1">
    <source>
        <dbReference type="ARBA" id="ARBA00004604"/>
    </source>
</evidence>
<comment type="function">
    <text evidence="8">Required for 40S ribosome biogenesis. Involved in nucleolar processing of pre-18S ribosomal RNA and ribosome assembly.</text>
</comment>
<keyword evidence="3 8" id="KW-0690">Ribosome biogenesis</keyword>
<comment type="caution">
    <text evidence="12">The sequence shown here is derived from an EMBL/GenBank/DDBJ whole genome shotgun (WGS) entry which is preliminary data.</text>
</comment>
<dbReference type="InterPro" id="IPR048549">
    <property type="entry name" value="KRR1-like_KH2_euk"/>
</dbReference>
<evidence type="ECO:0000256" key="5">
    <source>
        <dbReference type="ARBA" id="ARBA00022884"/>
    </source>
</evidence>
<feature type="region of interest" description="Disordered" evidence="9">
    <location>
        <begin position="1"/>
        <end position="53"/>
    </location>
</feature>
<evidence type="ECO:0000256" key="7">
    <source>
        <dbReference type="ARBA" id="ARBA00023274"/>
    </source>
</evidence>